<gene>
    <name evidence="1" type="ORF">Tasa_047_012</name>
</gene>
<sequence>MKAKSTIVMRQPARLIRSLGSFSGSAARLAAMILLTGAPGACTTPPSAEVQVIDISQIGPILTEIRNEIAYYNATVRGLPAAEAPRLTPGNHARPVVSFVLPQSPVTLTKPPAPRVSALPGQSDT</sequence>
<protein>
    <submittedName>
        <fullName evidence="1">Uncharacterized protein</fullName>
    </submittedName>
</protein>
<dbReference type="AlphaFoldDB" id="A0A0D6MNV7"/>
<reference evidence="1 2" key="1">
    <citation type="submission" date="2012-10" db="EMBL/GenBank/DDBJ databases">
        <title>Genome sequencing of Tanticharoenia sakaeratensis NBRC 103193.</title>
        <authorList>
            <person name="Azuma Y."/>
            <person name="Hadano H."/>
            <person name="Hirakawa H."/>
            <person name="Matsushita K."/>
        </authorList>
    </citation>
    <scope>NUCLEOTIDE SEQUENCE [LARGE SCALE GENOMIC DNA]</scope>
    <source>
        <strain evidence="1 2">NBRC 103193</strain>
    </source>
</reference>
<accession>A0A0D6MNV7</accession>
<dbReference type="STRING" id="1231623.Tasa_047_012"/>
<evidence type="ECO:0000313" key="1">
    <source>
        <dbReference type="EMBL" id="GAN55367.1"/>
    </source>
</evidence>
<dbReference type="EMBL" id="BALE01000047">
    <property type="protein sequence ID" value="GAN55367.1"/>
    <property type="molecule type" value="Genomic_DNA"/>
</dbReference>
<proteinExistence type="predicted"/>
<comment type="caution">
    <text evidence="1">The sequence shown here is derived from an EMBL/GenBank/DDBJ whole genome shotgun (WGS) entry which is preliminary data.</text>
</comment>
<keyword evidence="2" id="KW-1185">Reference proteome</keyword>
<dbReference type="Proteomes" id="UP000032679">
    <property type="component" value="Unassembled WGS sequence"/>
</dbReference>
<name>A0A0D6MNV7_9PROT</name>
<organism evidence="1 2">
    <name type="scientific">Tanticharoenia sakaeratensis NBRC 103193</name>
    <dbReference type="NCBI Taxonomy" id="1231623"/>
    <lineage>
        <taxon>Bacteria</taxon>
        <taxon>Pseudomonadati</taxon>
        <taxon>Pseudomonadota</taxon>
        <taxon>Alphaproteobacteria</taxon>
        <taxon>Acetobacterales</taxon>
        <taxon>Acetobacteraceae</taxon>
        <taxon>Tanticharoenia</taxon>
    </lineage>
</organism>
<evidence type="ECO:0000313" key="2">
    <source>
        <dbReference type="Proteomes" id="UP000032679"/>
    </source>
</evidence>